<proteinExistence type="predicted"/>
<accession>A0AAV5ANM7</accession>
<dbReference type="AlphaFoldDB" id="A0AAV5ANM7"/>
<keyword evidence="1" id="KW-0812">Transmembrane</keyword>
<comment type="caution">
    <text evidence="2">The sequence shown here is derived from an EMBL/GenBank/DDBJ whole genome shotgun (WGS) entry which is preliminary data.</text>
</comment>
<feature type="transmembrane region" description="Helical" evidence="1">
    <location>
        <begin position="177"/>
        <end position="195"/>
    </location>
</feature>
<reference evidence="2" key="1">
    <citation type="submission" date="2021-10" db="EMBL/GenBank/DDBJ databases">
        <title>De novo Genome Assembly of Clathrus columnatus (Basidiomycota, Fungi) Using Illumina and Nanopore Sequence Data.</title>
        <authorList>
            <person name="Ogiso-Tanaka E."/>
            <person name="Itagaki H."/>
            <person name="Hosoya T."/>
            <person name="Hosaka K."/>
        </authorList>
    </citation>
    <scope>NUCLEOTIDE SEQUENCE</scope>
    <source>
        <strain evidence="2">MO-923</strain>
    </source>
</reference>
<evidence type="ECO:0000313" key="2">
    <source>
        <dbReference type="EMBL" id="GJJ16214.1"/>
    </source>
</evidence>
<keyword evidence="1" id="KW-0472">Membrane</keyword>
<feature type="transmembrane region" description="Helical" evidence="1">
    <location>
        <begin position="143"/>
        <end position="171"/>
    </location>
</feature>
<keyword evidence="1" id="KW-1133">Transmembrane helix</keyword>
<dbReference type="EMBL" id="BPWL01000015">
    <property type="protein sequence ID" value="GJJ16214.1"/>
    <property type="molecule type" value="Genomic_DNA"/>
</dbReference>
<sequence>MPTSLVVPSPVQVVFYYVFHIIFLGHPADILARLWLTHDLAHPEDLGPDEDYETNVRNAWRNFEESIRESYRTVGVLAGLVAATTSLFFSVTTDISNTTVRTLFLASVTTAVLSAASSFTSLSTVLPDPIAIEQRWEESGLGFIIALAGPSAWLSLSLWTFQAALLALVWITDETPARVVVTLLISLRVLLRVTVATSATGFREFCRGLLGWRYGADHRMIQLTTASITMRKKYLEWCNQTPEEVRIPTDKISRTSSAASETEAPKRRVMIQETTLVSPVQRTTLPIAQRPHIQINQRAVRAARLFVASPEANDDEIEPIETTVIPAITKVATVATI</sequence>
<gene>
    <name evidence="2" type="ORF">Clacol_010510</name>
</gene>
<evidence type="ECO:0000256" key="1">
    <source>
        <dbReference type="SAM" id="Phobius"/>
    </source>
</evidence>
<protein>
    <recommendedName>
        <fullName evidence="4">Transmembrane protein</fullName>
    </recommendedName>
</protein>
<feature type="transmembrane region" description="Helical" evidence="1">
    <location>
        <begin position="71"/>
        <end position="91"/>
    </location>
</feature>
<evidence type="ECO:0008006" key="4">
    <source>
        <dbReference type="Google" id="ProtNLM"/>
    </source>
</evidence>
<feature type="transmembrane region" description="Helical" evidence="1">
    <location>
        <begin position="103"/>
        <end position="122"/>
    </location>
</feature>
<evidence type="ECO:0000313" key="3">
    <source>
        <dbReference type="Proteomes" id="UP001050691"/>
    </source>
</evidence>
<feature type="transmembrane region" description="Helical" evidence="1">
    <location>
        <begin position="14"/>
        <end position="36"/>
    </location>
</feature>
<keyword evidence="3" id="KW-1185">Reference proteome</keyword>
<name>A0AAV5ANM7_9AGAM</name>
<dbReference type="Proteomes" id="UP001050691">
    <property type="component" value="Unassembled WGS sequence"/>
</dbReference>
<organism evidence="2 3">
    <name type="scientific">Clathrus columnatus</name>
    <dbReference type="NCBI Taxonomy" id="1419009"/>
    <lineage>
        <taxon>Eukaryota</taxon>
        <taxon>Fungi</taxon>
        <taxon>Dikarya</taxon>
        <taxon>Basidiomycota</taxon>
        <taxon>Agaricomycotina</taxon>
        <taxon>Agaricomycetes</taxon>
        <taxon>Phallomycetidae</taxon>
        <taxon>Phallales</taxon>
        <taxon>Clathraceae</taxon>
        <taxon>Clathrus</taxon>
    </lineage>
</organism>